<sequence length="717" mass="79245">MRLYGFLIFHGISAEPVEHASAKASRQQQLIRLNLRDSQNLLQTTPRPTCSRFCLLDEKVSSWCVLPLLILGSDFQSPPKLNPHDPSRDGVPPNQSSMRRQYAFLQYYLTATIIAAVLLALSSVSVADATYGQDYGSTVQSRSNLGEQDMHGGAGFSAALGSFNGLEMRDNAIENGELDLFRRKYPSDATSMANNEFQPGHISIGAVQHYYIKKEVVNTKSSYKGKGLPPFVTPKGQVVSADDWNRDLQKRQDTNPIFISLTTCSKPHANKTTDPGSFPQLKLWYSVSDSLTEPGPGKDMSVQKVVTASGGYLNVTIFTTNDIYLGVSADNSSQWSGEYDYQIAASVDESFHAVHDVNNLLFVDADQTSALLVTNNLTESQKNSSNYHEWMTIKPPFTMFAHNINNTALVGLDRSYCALNSLSNLGRISNSTEVGMTARGLGNYPKEQFYLTGLSPGSTYNGILAMEGNGTKWGNGIVGGGGQVYAAMNFTTKRENNCHLMFNLTFCSEVAYAVPSNPNMSKDKLRDIYDDYAQKYWGNFEKSLQQVQCNTSQESMFSLATDCEKCAKSYKQWLCSVTIPRCEDFSNDASYLKVRNAGQDFINGTSLPIDSPYRKTAATNVSRNSLIDEKIKPGPYKEVLPCQDICHDLVRTCPAALGFACPEGKYLNDSYGYRDGDGLVTCSYLGAAYFLSAASKLGVWGSFYMLTAMWGMWWAFY</sequence>
<feature type="transmembrane region" description="Helical" evidence="1">
    <location>
        <begin position="697"/>
        <end position="716"/>
    </location>
</feature>
<keyword evidence="1" id="KW-0812">Transmembrane</keyword>
<dbReference type="EMBL" id="JAQJAC010000002">
    <property type="protein sequence ID" value="KAJ5595785.1"/>
    <property type="molecule type" value="Genomic_DNA"/>
</dbReference>
<name>A0AAD6DVG6_9EURO</name>
<evidence type="ECO:0000256" key="1">
    <source>
        <dbReference type="SAM" id="Phobius"/>
    </source>
</evidence>
<feature type="transmembrane region" description="Helical" evidence="1">
    <location>
        <begin position="107"/>
        <end position="127"/>
    </location>
</feature>
<evidence type="ECO:0000313" key="3">
    <source>
        <dbReference type="Proteomes" id="UP001216150"/>
    </source>
</evidence>
<dbReference type="AlphaFoldDB" id="A0AAD6DVG6"/>
<dbReference type="PANTHER" id="PTHR39142:SF1">
    <property type="entry name" value="AEL197CP"/>
    <property type="match status" value="1"/>
</dbReference>
<organism evidence="2 3">
    <name type="scientific">Penicillium hetheringtonii</name>
    <dbReference type="NCBI Taxonomy" id="911720"/>
    <lineage>
        <taxon>Eukaryota</taxon>
        <taxon>Fungi</taxon>
        <taxon>Dikarya</taxon>
        <taxon>Ascomycota</taxon>
        <taxon>Pezizomycotina</taxon>
        <taxon>Eurotiomycetes</taxon>
        <taxon>Eurotiomycetidae</taxon>
        <taxon>Eurotiales</taxon>
        <taxon>Aspergillaceae</taxon>
        <taxon>Penicillium</taxon>
    </lineage>
</organism>
<dbReference type="InterPro" id="IPR024338">
    <property type="entry name" value="MID1/Yam8"/>
</dbReference>
<dbReference type="Proteomes" id="UP001216150">
    <property type="component" value="Unassembled WGS sequence"/>
</dbReference>
<dbReference type="PANTHER" id="PTHR39142">
    <property type="entry name" value="MID1P"/>
    <property type="match status" value="1"/>
</dbReference>
<protein>
    <submittedName>
        <fullName evidence="2">Calcium channel subunit Mid1</fullName>
    </submittedName>
</protein>
<proteinExistence type="predicted"/>
<keyword evidence="1" id="KW-1133">Transmembrane helix</keyword>
<reference evidence="2 3" key="1">
    <citation type="journal article" date="2023" name="IMA Fungus">
        <title>Comparative genomic study of the Penicillium genus elucidates a diverse pangenome and 15 lateral gene transfer events.</title>
        <authorList>
            <person name="Petersen C."/>
            <person name="Sorensen T."/>
            <person name="Nielsen M.R."/>
            <person name="Sondergaard T.E."/>
            <person name="Sorensen J.L."/>
            <person name="Fitzpatrick D.A."/>
            <person name="Frisvad J.C."/>
            <person name="Nielsen K.L."/>
        </authorList>
    </citation>
    <scope>NUCLEOTIDE SEQUENCE [LARGE SCALE GENOMIC DNA]</scope>
    <source>
        <strain evidence="2 3">IBT 29057</strain>
    </source>
</reference>
<dbReference type="Pfam" id="PF12929">
    <property type="entry name" value="Mid1"/>
    <property type="match status" value="1"/>
</dbReference>
<dbReference type="GO" id="GO:0005262">
    <property type="term" value="F:calcium channel activity"/>
    <property type="evidence" value="ECO:0007669"/>
    <property type="project" value="InterPro"/>
</dbReference>
<dbReference type="GO" id="GO:0098703">
    <property type="term" value="P:calcium ion import across plasma membrane"/>
    <property type="evidence" value="ECO:0007669"/>
    <property type="project" value="InterPro"/>
</dbReference>
<evidence type="ECO:0000313" key="2">
    <source>
        <dbReference type="EMBL" id="KAJ5595785.1"/>
    </source>
</evidence>
<comment type="caution">
    <text evidence="2">The sequence shown here is derived from an EMBL/GenBank/DDBJ whole genome shotgun (WGS) entry which is preliminary data.</text>
</comment>
<keyword evidence="1" id="KW-0472">Membrane</keyword>
<accession>A0AAD6DVG6</accession>
<keyword evidence="3" id="KW-1185">Reference proteome</keyword>
<gene>
    <name evidence="2" type="ORF">N7450_002243</name>
</gene>